<sequence>MTGLPQQTISRKLLGGTPFTLDELQAICDVTGISLEYILLGRTSAMGPGGPQGGESAPKSNQVSNIMPLDYKVGGSAEDESDNVVEFTPRRWQPAGDQPLRKAA</sequence>
<keyword evidence="4" id="KW-1185">Reference proteome</keyword>
<dbReference type="KEGG" id="vg:80034039"/>
<gene>
    <name evidence="3" type="primary">43</name>
    <name evidence="3" type="ORF">PBI_RYAN_43</name>
</gene>
<evidence type="ECO:0000259" key="2">
    <source>
        <dbReference type="PROSITE" id="PS50943"/>
    </source>
</evidence>
<evidence type="ECO:0000313" key="3">
    <source>
        <dbReference type="EMBL" id="AYN59033.1"/>
    </source>
</evidence>
<accession>A0A3G2KJ71</accession>
<dbReference type="GeneID" id="80034039"/>
<name>A0A3G2KJ71_9CAUD</name>
<proteinExistence type="predicted"/>
<evidence type="ECO:0000256" key="1">
    <source>
        <dbReference type="SAM" id="MobiDB-lite"/>
    </source>
</evidence>
<protein>
    <submittedName>
        <fullName evidence="3">Helix-turn-helix DNA binding protein</fullName>
    </submittedName>
</protein>
<dbReference type="RefSeq" id="YP_010760938.1">
    <property type="nucleotide sequence ID" value="NC_073589.1"/>
</dbReference>
<dbReference type="EMBL" id="MH834627">
    <property type="protein sequence ID" value="AYN59033.1"/>
    <property type="molecule type" value="Genomic_DNA"/>
</dbReference>
<dbReference type="PROSITE" id="PS50943">
    <property type="entry name" value="HTH_CROC1"/>
    <property type="match status" value="1"/>
</dbReference>
<dbReference type="Proteomes" id="UP000280567">
    <property type="component" value="Segment"/>
</dbReference>
<reference evidence="3 4" key="1">
    <citation type="submission" date="2018-09" db="EMBL/GenBank/DDBJ databases">
        <authorList>
            <person name="Rimple P.A."/>
            <person name="Stoner T.H."/>
            <person name="Garlena R.A."/>
            <person name="Russell D.A."/>
            <person name="Pope W.H."/>
            <person name="Jacobs-Sera D."/>
            <person name="Hatfull G.F."/>
        </authorList>
    </citation>
    <scope>NUCLEOTIDE SEQUENCE [LARGE SCALE GENOMIC DNA]</scope>
</reference>
<feature type="region of interest" description="Disordered" evidence="1">
    <location>
        <begin position="44"/>
        <end position="104"/>
    </location>
</feature>
<organism evidence="3 4">
    <name type="scientific">Arthrobacter phage Ryan</name>
    <dbReference type="NCBI Taxonomy" id="2419968"/>
    <lineage>
        <taxon>Viruses</taxon>
        <taxon>Duplodnaviria</taxon>
        <taxon>Heunggongvirae</taxon>
        <taxon>Uroviricota</taxon>
        <taxon>Caudoviricetes</taxon>
        <taxon>Daemsvirinae</taxon>
        <taxon>Nanditavirus</taxon>
        <taxon>Nanditavirus ryan</taxon>
    </lineage>
</organism>
<evidence type="ECO:0000313" key="4">
    <source>
        <dbReference type="Proteomes" id="UP000280567"/>
    </source>
</evidence>
<dbReference type="InterPro" id="IPR001387">
    <property type="entry name" value="Cro/C1-type_HTH"/>
</dbReference>
<feature type="domain" description="HTH cro/C1-type" evidence="2">
    <location>
        <begin position="1"/>
        <end position="38"/>
    </location>
</feature>